<name>A0ABX0MHH0_9BURK</name>
<keyword evidence="3" id="KW-0378">Hydrolase</keyword>
<comment type="caution">
    <text evidence="7">The sequence shown here is derived from an EMBL/GenBank/DDBJ whole genome shotgun (WGS) entry which is preliminary data.</text>
</comment>
<feature type="chain" id="PRO_5045185099" evidence="5">
    <location>
        <begin position="24"/>
        <end position="329"/>
    </location>
</feature>
<dbReference type="PANTHER" id="PTHR42978">
    <property type="entry name" value="QUORUM-QUENCHING LACTONASE YTNP-RELATED-RELATED"/>
    <property type="match status" value="1"/>
</dbReference>
<feature type="domain" description="Metallo-beta-lactamase" evidence="6">
    <location>
        <begin position="91"/>
        <end position="296"/>
    </location>
</feature>
<dbReference type="Gene3D" id="3.60.15.10">
    <property type="entry name" value="Ribonuclease Z/Hydroxyacylglutathione hydrolase-like"/>
    <property type="match status" value="1"/>
</dbReference>
<dbReference type="InterPro" id="IPR001279">
    <property type="entry name" value="Metallo-B-lactamas"/>
</dbReference>
<sequence>MNNTVLAGALAAAFLTFAAAAPAAWSQAAASTRINKVQPGYHHVKVGDVNVIALSDGTLAIPPGALLTNVAPAQVAARLAATFQGTHVDASVNAYLIESGERLLLVDTGSGELYGPTLNKLVATLHAAGYQPGQITDILVTHIHTDHTGGLMDGKRMVFPNATVHLDQRELDYWMSAARRSEAPESRRALFDQALMKVKPYLDAGKVKTFDGATQLFPGIRSIPSYGHTPGHSLYALESGGQKLVFWGDLLHVAEVQMPDPSVTIVFDVDAKAAAAQRKRAFADAATGKYLVAGDHVAFPGVGRLRAEGDGYRWVPMPYINDHVVPAPR</sequence>
<keyword evidence="4" id="KW-0862">Zinc</keyword>
<evidence type="ECO:0000313" key="8">
    <source>
        <dbReference type="Proteomes" id="UP000819052"/>
    </source>
</evidence>
<accession>A0ABX0MHH0</accession>
<evidence type="ECO:0000313" key="7">
    <source>
        <dbReference type="EMBL" id="NHZ44365.1"/>
    </source>
</evidence>
<dbReference type="PANTHER" id="PTHR42978:SF6">
    <property type="entry name" value="QUORUM-QUENCHING LACTONASE YTNP-RELATED"/>
    <property type="match status" value="1"/>
</dbReference>
<evidence type="ECO:0000256" key="1">
    <source>
        <dbReference type="ARBA" id="ARBA00007749"/>
    </source>
</evidence>
<gene>
    <name evidence="7" type="ORF">F1609_30020</name>
</gene>
<reference evidence="7 8" key="1">
    <citation type="submission" date="2019-09" db="EMBL/GenBank/DDBJ databases">
        <title>Taxonomy of Antarctic Massilia spp.: description of Massilia rubra sp. nov., Massilia aquatica sp. nov., Massilia mucilaginosa sp. nov., Massilia frigida sp. nov. isolated from streams, lakes and regoliths.</title>
        <authorList>
            <person name="Holochova P."/>
            <person name="Sedlacek I."/>
            <person name="Kralova S."/>
            <person name="Maslanova I."/>
            <person name="Busse H.-J."/>
            <person name="Stankova E."/>
            <person name="Vrbovska V."/>
            <person name="Kovarovic V."/>
            <person name="Bartak M."/>
            <person name="Svec P."/>
            <person name="Pantucek R."/>
        </authorList>
    </citation>
    <scope>NUCLEOTIDE SEQUENCE [LARGE SCALE GENOMIC DNA]</scope>
    <source>
        <strain evidence="7 8">CCM 8693</strain>
    </source>
</reference>
<feature type="signal peptide" evidence="5">
    <location>
        <begin position="1"/>
        <end position="23"/>
    </location>
</feature>
<dbReference type="Pfam" id="PF00753">
    <property type="entry name" value="Lactamase_B"/>
    <property type="match status" value="1"/>
</dbReference>
<dbReference type="EMBL" id="VVIW01000031">
    <property type="protein sequence ID" value="NHZ44365.1"/>
    <property type="molecule type" value="Genomic_DNA"/>
</dbReference>
<proteinExistence type="inferred from homology"/>
<dbReference type="SUPFAM" id="SSF56281">
    <property type="entry name" value="Metallo-hydrolase/oxidoreductase"/>
    <property type="match status" value="1"/>
</dbReference>
<evidence type="ECO:0000256" key="3">
    <source>
        <dbReference type="ARBA" id="ARBA00022801"/>
    </source>
</evidence>
<evidence type="ECO:0000256" key="4">
    <source>
        <dbReference type="ARBA" id="ARBA00022833"/>
    </source>
</evidence>
<evidence type="ECO:0000259" key="6">
    <source>
        <dbReference type="SMART" id="SM00849"/>
    </source>
</evidence>
<dbReference type="RefSeq" id="WP_167080963.1">
    <property type="nucleotide sequence ID" value="NZ_VVIW01000031.1"/>
</dbReference>
<evidence type="ECO:0000256" key="5">
    <source>
        <dbReference type="SAM" id="SignalP"/>
    </source>
</evidence>
<keyword evidence="5" id="KW-0732">Signal</keyword>
<organism evidence="7 8">
    <name type="scientific">Massilia aquatica</name>
    <dbReference type="NCBI Taxonomy" id="2609000"/>
    <lineage>
        <taxon>Bacteria</taxon>
        <taxon>Pseudomonadati</taxon>
        <taxon>Pseudomonadota</taxon>
        <taxon>Betaproteobacteria</taxon>
        <taxon>Burkholderiales</taxon>
        <taxon>Oxalobacteraceae</taxon>
        <taxon>Telluria group</taxon>
        <taxon>Massilia</taxon>
    </lineage>
</organism>
<dbReference type="CDD" id="cd07720">
    <property type="entry name" value="OPHC2-like_MBL-fold"/>
    <property type="match status" value="1"/>
</dbReference>
<dbReference type="InterPro" id="IPR036866">
    <property type="entry name" value="RibonucZ/Hydroxyglut_hydro"/>
</dbReference>
<dbReference type="SMART" id="SM00849">
    <property type="entry name" value="Lactamase_B"/>
    <property type="match status" value="1"/>
</dbReference>
<comment type="similarity">
    <text evidence="1">Belongs to the metallo-beta-lactamase superfamily.</text>
</comment>
<protein>
    <submittedName>
        <fullName evidence="7">MBL fold metallo-hydrolase</fullName>
    </submittedName>
</protein>
<keyword evidence="8" id="KW-1185">Reference proteome</keyword>
<evidence type="ECO:0000256" key="2">
    <source>
        <dbReference type="ARBA" id="ARBA00022723"/>
    </source>
</evidence>
<dbReference type="InterPro" id="IPR051013">
    <property type="entry name" value="MBL_superfamily_lactonases"/>
</dbReference>
<keyword evidence="2" id="KW-0479">Metal-binding</keyword>
<dbReference type="Proteomes" id="UP000819052">
    <property type="component" value="Unassembled WGS sequence"/>
</dbReference>